<evidence type="ECO:0000256" key="1">
    <source>
        <dbReference type="SAM" id="MobiDB-lite"/>
    </source>
</evidence>
<feature type="region of interest" description="Disordered" evidence="1">
    <location>
        <begin position="1"/>
        <end position="24"/>
    </location>
</feature>
<dbReference type="EMBL" id="VSSQ01087748">
    <property type="protein sequence ID" value="MPN34610.1"/>
    <property type="molecule type" value="Genomic_DNA"/>
</dbReference>
<dbReference type="AlphaFoldDB" id="A0A645H7F1"/>
<comment type="caution">
    <text evidence="2">The sequence shown here is derived from an EMBL/GenBank/DDBJ whole genome shotgun (WGS) entry which is preliminary data.</text>
</comment>
<reference evidence="2" key="1">
    <citation type="submission" date="2019-08" db="EMBL/GenBank/DDBJ databases">
        <authorList>
            <person name="Kucharzyk K."/>
            <person name="Murdoch R.W."/>
            <person name="Higgins S."/>
            <person name="Loffler F."/>
        </authorList>
    </citation>
    <scope>NUCLEOTIDE SEQUENCE</scope>
</reference>
<gene>
    <name evidence="2" type="ORF">SDC9_182104</name>
</gene>
<organism evidence="2">
    <name type="scientific">bioreactor metagenome</name>
    <dbReference type="NCBI Taxonomy" id="1076179"/>
    <lineage>
        <taxon>unclassified sequences</taxon>
        <taxon>metagenomes</taxon>
        <taxon>ecological metagenomes</taxon>
    </lineage>
</organism>
<evidence type="ECO:0000313" key="2">
    <source>
        <dbReference type="EMBL" id="MPN34610.1"/>
    </source>
</evidence>
<sequence length="83" mass="9086">MSGQRVLSVEEHGNSAPLAGARNQRGIRLQIGNDNRHVAIANTISRKLQNCLGKGLRLRTPVARAKDRYVFAIPVVDGEGIRK</sequence>
<accession>A0A645H7F1</accession>
<proteinExistence type="predicted"/>
<protein>
    <submittedName>
        <fullName evidence="2">Uncharacterized protein</fullName>
    </submittedName>
</protein>
<name>A0A645H7F1_9ZZZZ</name>